<evidence type="ECO:0000313" key="3">
    <source>
        <dbReference type="Proteomes" id="UP000645257"/>
    </source>
</evidence>
<name>A0A918P4N6_9NEIS</name>
<organism evidence="2 3">
    <name type="scientific">Paludibacterium paludis</name>
    <dbReference type="NCBI Taxonomy" id="1225769"/>
    <lineage>
        <taxon>Bacteria</taxon>
        <taxon>Pseudomonadati</taxon>
        <taxon>Pseudomonadota</taxon>
        <taxon>Betaproteobacteria</taxon>
        <taxon>Neisseriales</taxon>
        <taxon>Chromobacteriaceae</taxon>
        <taxon>Paludibacterium</taxon>
    </lineage>
</organism>
<dbReference type="EMBL" id="BMYX01000013">
    <property type="protein sequence ID" value="GGY19139.1"/>
    <property type="molecule type" value="Genomic_DNA"/>
</dbReference>
<gene>
    <name evidence="2" type="ORF">GCM10011289_23250</name>
</gene>
<dbReference type="AlphaFoldDB" id="A0A918P4N6"/>
<keyword evidence="3" id="KW-1185">Reference proteome</keyword>
<accession>A0A918P4N6</accession>
<evidence type="ECO:0008006" key="4">
    <source>
        <dbReference type="Google" id="ProtNLM"/>
    </source>
</evidence>
<comment type="caution">
    <text evidence="2">The sequence shown here is derived from an EMBL/GenBank/DDBJ whole genome shotgun (WGS) entry which is preliminary data.</text>
</comment>
<dbReference type="Proteomes" id="UP000645257">
    <property type="component" value="Unassembled WGS sequence"/>
</dbReference>
<evidence type="ECO:0000256" key="1">
    <source>
        <dbReference type="SAM" id="MobiDB-lite"/>
    </source>
</evidence>
<sequence>MDGVSQVGAQTAGAAQVFALNKTREIAKDTVLSLVGSAVQGAEAARASNPAHLGQTIDTRA</sequence>
<dbReference type="RefSeq" id="WP_189534474.1">
    <property type="nucleotide sequence ID" value="NZ_BMYX01000013.1"/>
</dbReference>
<reference evidence="2" key="1">
    <citation type="journal article" date="2014" name="Int. J. Syst. Evol. Microbiol.">
        <title>Complete genome sequence of Corynebacterium casei LMG S-19264T (=DSM 44701T), isolated from a smear-ripened cheese.</title>
        <authorList>
            <consortium name="US DOE Joint Genome Institute (JGI-PGF)"/>
            <person name="Walter F."/>
            <person name="Albersmeier A."/>
            <person name="Kalinowski J."/>
            <person name="Ruckert C."/>
        </authorList>
    </citation>
    <scope>NUCLEOTIDE SEQUENCE</scope>
    <source>
        <strain evidence="2">KCTC 32182</strain>
    </source>
</reference>
<proteinExistence type="predicted"/>
<reference evidence="2" key="2">
    <citation type="submission" date="2020-09" db="EMBL/GenBank/DDBJ databases">
        <authorList>
            <person name="Sun Q."/>
            <person name="Kim S."/>
        </authorList>
    </citation>
    <scope>NUCLEOTIDE SEQUENCE</scope>
    <source>
        <strain evidence="2">KCTC 32182</strain>
    </source>
</reference>
<protein>
    <recommendedName>
        <fullName evidence="4">Motility protein</fullName>
    </recommendedName>
</protein>
<evidence type="ECO:0000313" key="2">
    <source>
        <dbReference type="EMBL" id="GGY19139.1"/>
    </source>
</evidence>
<feature type="region of interest" description="Disordered" evidence="1">
    <location>
        <begin position="42"/>
        <end position="61"/>
    </location>
</feature>